<name>A0A4C1T982_EUMVA</name>
<gene>
    <name evidence="1" type="ORF">EVAR_92507_1</name>
</gene>
<organism evidence="1 2">
    <name type="scientific">Eumeta variegata</name>
    <name type="common">Bagworm moth</name>
    <name type="synonym">Eumeta japonica</name>
    <dbReference type="NCBI Taxonomy" id="151549"/>
    <lineage>
        <taxon>Eukaryota</taxon>
        <taxon>Metazoa</taxon>
        <taxon>Ecdysozoa</taxon>
        <taxon>Arthropoda</taxon>
        <taxon>Hexapoda</taxon>
        <taxon>Insecta</taxon>
        <taxon>Pterygota</taxon>
        <taxon>Neoptera</taxon>
        <taxon>Endopterygota</taxon>
        <taxon>Lepidoptera</taxon>
        <taxon>Glossata</taxon>
        <taxon>Ditrysia</taxon>
        <taxon>Tineoidea</taxon>
        <taxon>Psychidae</taxon>
        <taxon>Oiketicinae</taxon>
        <taxon>Eumeta</taxon>
    </lineage>
</organism>
<protein>
    <submittedName>
        <fullName evidence="1">Uncharacterized protein</fullName>
    </submittedName>
</protein>
<accession>A0A4C1T982</accession>
<dbReference type="Proteomes" id="UP000299102">
    <property type="component" value="Unassembled WGS sequence"/>
</dbReference>
<reference evidence="1 2" key="1">
    <citation type="journal article" date="2019" name="Commun. Biol.">
        <title>The bagworm genome reveals a unique fibroin gene that provides high tensile strength.</title>
        <authorList>
            <person name="Kono N."/>
            <person name="Nakamura H."/>
            <person name="Ohtoshi R."/>
            <person name="Tomita M."/>
            <person name="Numata K."/>
            <person name="Arakawa K."/>
        </authorList>
    </citation>
    <scope>NUCLEOTIDE SEQUENCE [LARGE SCALE GENOMIC DNA]</scope>
</reference>
<sequence length="77" mass="8418">MLFEVSKILIGSYGIENCNTLEWPRTGGVWESRDESAETVASRVAASGRNFGVGVALRARRVATDTLTMSARDITLR</sequence>
<keyword evidence="2" id="KW-1185">Reference proteome</keyword>
<evidence type="ECO:0000313" key="1">
    <source>
        <dbReference type="EMBL" id="GBP09977.1"/>
    </source>
</evidence>
<evidence type="ECO:0000313" key="2">
    <source>
        <dbReference type="Proteomes" id="UP000299102"/>
    </source>
</evidence>
<proteinExistence type="predicted"/>
<dbReference type="EMBL" id="BGZK01000038">
    <property type="protein sequence ID" value="GBP09977.1"/>
    <property type="molecule type" value="Genomic_DNA"/>
</dbReference>
<comment type="caution">
    <text evidence="1">The sequence shown here is derived from an EMBL/GenBank/DDBJ whole genome shotgun (WGS) entry which is preliminary data.</text>
</comment>
<dbReference type="AlphaFoldDB" id="A0A4C1T982"/>